<dbReference type="AlphaFoldDB" id="A0A9W7KYB9"/>
<dbReference type="GO" id="GO:0046556">
    <property type="term" value="F:alpha-L-arabinofuranosidase activity"/>
    <property type="evidence" value="ECO:0007669"/>
    <property type="project" value="TreeGrafter"/>
</dbReference>
<dbReference type="Pfam" id="PF01915">
    <property type="entry name" value="Glyco_hydro_3_C"/>
    <property type="match status" value="1"/>
</dbReference>
<protein>
    <recommendedName>
        <fullName evidence="5">Apple domain-containing protein</fullName>
    </recommendedName>
</protein>
<organism evidence="6 7">
    <name type="scientific">Triparma laevis f. longispina</name>
    <dbReference type="NCBI Taxonomy" id="1714387"/>
    <lineage>
        <taxon>Eukaryota</taxon>
        <taxon>Sar</taxon>
        <taxon>Stramenopiles</taxon>
        <taxon>Ochrophyta</taxon>
        <taxon>Bolidophyceae</taxon>
        <taxon>Parmales</taxon>
        <taxon>Triparmaceae</taxon>
        <taxon>Triparma</taxon>
    </lineage>
</organism>
<evidence type="ECO:0000313" key="7">
    <source>
        <dbReference type="Proteomes" id="UP001165122"/>
    </source>
</evidence>
<dbReference type="FunFam" id="3.20.20.300:FF:000015">
    <property type="entry name" value="Glycoside hydrolase, putative"/>
    <property type="match status" value="1"/>
</dbReference>
<feature type="region of interest" description="Disordered" evidence="4">
    <location>
        <begin position="705"/>
        <end position="733"/>
    </location>
</feature>
<dbReference type="Gene3D" id="3.40.50.1700">
    <property type="entry name" value="Glycoside hydrolase family 3 C-terminal domain"/>
    <property type="match status" value="1"/>
</dbReference>
<sequence>MELAAFATAIMSQYTLCVGIDQCPVTEFTQSIIVGLRKIDAINNTKSVGDCCDACSSNEDCLAFTYEGDTETCSLKDDYFFKDIGTEFTQSAIFPGRMSPYGDGPIPRACSTPETNTYPFCDETLTTQNRVNDLIQRLTLDQKAKMMTARQSPDGGVKELGVSEYDWGTNCIHGVQSRCTVPDEDGPGLCATTFPNPIGLGASFNRTLFRSMASVIGLELRALWLQGVGENHDGNLPHIGLDCWSPNINIARDPRWGRTCETTGEDTFLTGVFGTEYTRGLQENTELDSDYLQAVVTLKHYAAYSLDNYANPAKPDEPSVQRHNYNAVVDPYDAATTFFPAWEMTVKESNPKGVMCSYNEYNGAPSCANKWLMKDVLRDKFGFDGYITGDSGAVEDIYVEDAHNYTDTPEEGIAAALEATTDIASSLDKGDHETGSPFTWYLQDAYYKKLVNDELIDSAMNHSLFLRFELGLFDSSSYENEEGFWHVPKEVINQEAHQKLAREVVEQSFVLLRNDNSLLPLDRETGANVAVIGPHYNASSDLQGNYLGQACAGADRFDYSCIRGVGQAITDANKNGKTTLTKGCDINSNVTSGIADAVDAAKAADYVVLVVGLNTDEIEAESHDRQYISLPGVQDQLIEEVVGAGKPTIVVLIHGGSIGIEYLHSWTGEEDMSILTTFYPGANGADVIASPPTYPKTICARTPPQSWPYSPDKPIPQQHCEYPRRFSSATQRS</sequence>
<evidence type="ECO:0000313" key="6">
    <source>
        <dbReference type="EMBL" id="GMI16323.1"/>
    </source>
</evidence>
<dbReference type="OrthoDB" id="408728at2759"/>
<dbReference type="InterPro" id="IPR044993">
    <property type="entry name" value="BXL"/>
</dbReference>
<dbReference type="GO" id="GO:0031222">
    <property type="term" value="P:arabinan catabolic process"/>
    <property type="evidence" value="ECO:0007669"/>
    <property type="project" value="TreeGrafter"/>
</dbReference>
<dbReference type="InterPro" id="IPR002772">
    <property type="entry name" value="Glyco_hydro_3_C"/>
</dbReference>
<dbReference type="InterPro" id="IPR001764">
    <property type="entry name" value="Glyco_hydro_3_N"/>
</dbReference>
<dbReference type="Gene3D" id="3.50.4.10">
    <property type="entry name" value="Hepatocyte Growth Factor"/>
    <property type="match status" value="1"/>
</dbReference>
<dbReference type="GO" id="GO:0045493">
    <property type="term" value="P:xylan catabolic process"/>
    <property type="evidence" value="ECO:0007669"/>
    <property type="project" value="InterPro"/>
</dbReference>
<keyword evidence="3" id="KW-0326">Glycosidase</keyword>
<dbReference type="PANTHER" id="PTHR42721">
    <property type="entry name" value="SUGAR HYDROLASE-RELATED"/>
    <property type="match status" value="1"/>
</dbReference>
<dbReference type="PRINTS" id="PR00133">
    <property type="entry name" value="GLHYDRLASE3"/>
</dbReference>
<proteinExistence type="predicted"/>
<evidence type="ECO:0000256" key="4">
    <source>
        <dbReference type="SAM" id="MobiDB-lite"/>
    </source>
</evidence>
<evidence type="ECO:0000256" key="2">
    <source>
        <dbReference type="ARBA" id="ARBA00022801"/>
    </source>
</evidence>
<dbReference type="InterPro" id="IPR036881">
    <property type="entry name" value="Glyco_hydro_3_C_sf"/>
</dbReference>
<feature type="domain" description="Apple" evidence="5">
    <location>
        <begin position="23"/>
        <end position="93"/>
    </location>
</feature>
<dbReference type="GO" id="GO:0009044">
    <property type="term" value="F:xylan 1,4-beta-xylosidase activity"/>
    <property type="evidence" value="ECO:0007669"/>
    <property type="project" value="InterPro"/>
</dbReference>
<dbReference type="Gene3D" id="3.20.20.300">
    <property type="entry name" value="Glycoside hydrolase, family 3, N-terminal domain"/>
    <property type="match status" value="1"/>
</dbReference>
<evidence type="ECO:0000256" key="3">
    <source>
        <dbReference type="ARBA" id="ARBA00023295"/>
    </source>
</evidence>
<evidence type="ECO:0000259" key="5">
    <source>
        <dbReference type="PROSITE" id="PS50948"/>
    </source>
</evidence>
<keyword evidence="2" id="KW-0378">Hydrolase</keyword>
<gene>
    <name evidence="6" type="ORF">TrLO_g11840</name>
</gene>
<dbReference type="Proteomes" id="UP001165122">
    <property type="component" value="Unassembled WGS sequence"/>
</dbReference>
<dbReference type="InterPro" id="IPR036962">
    <property type="entry name" value="Glyco_hydro_3_N_sf"/>
</dbReference>
<dbReference type="SUPFAM" id="SSF51445">
    <property type="entry name" value="(Trans)glycosidases"/>
    <property type="match status" value="1"/>
</dbReference>
<dbReference type="InterPro" id="IPR017853">
    <property type="entry name" value="GH"/>
</dbReference>
<accession>A0A9W7KYB9</accession>
<dbReference type="SUPFAM" id="SSF52279">
    <property type="entry name" value="Beta-D-glucan exohydrolase, C-terminal domain"/>
    <property type="match status" value="1"/>
</dbReference>
<comment type="caution">
    <text evidence="6">The sequence shown here is derived from an EMBL/GenBank/DDBJ whole genome shotgun (WGS) entry which is preliminary data.</text>
</comment>
<dbReference type="InterPro" id="IPR003609">
    <property type="entry name" value="Pan_app"/>
</dbReference>
<dbReference type="PROSITE" id="PS50948">
    <property type="entry name" value="PAN"/>
    <property type="match status" value="1"/>
</dbReference>
<evidence type="ECO:0000256" key="1">
    <source>
        <dbReference type="ARBA" id="ARBA00022729"/>
    </source>
</evidence>
<name>A0A9W7KYB9_9STRA</name>
<keyword evidence="7" id="KW-1185">Reference proteome</keyword>
<keyword evidence="1" id="KW-0732">Signal</keyword>
<dbReference type="Pfam" id="PF00024">
    <property type="entry name" value="PAN_1"/>
    <property type="match status" value="1"/>
</dbReference>
<reference evidence="7" key="1">
    <citation type="journal article" date="2023" name="Commun. Biol.">
        <title>Genome analysis of Parmales, the sister group of diatoms, reveals the evolutionary specialization of diatoms from phago-mixotrophs to photoautotrophs.</title>
        <authorList>
            <person name="Ban H."/>
            <person name="Sato S."/>
            <person name="Yoshikawa S."/>
            <person name="Yamada K."/>
            <person name="Nakamura Y."/>
            <person name="Ichinomiya M."/>
            <person name="Sato N."/>
            <person name="Blanc-Mathieu R."/>
            <person name="Endo H."/>
            <person name="Kuwata A."/>
            <person name="Ogata H."/>
        </authorList>
    </citation>
    <scope>NUCLEOTIDE SEQUENCE [LARGE SCALE GENOMIC DNA]</scope>
    <source>
        <strain evidence="7">NIES 3700</strain>
    </source>
</reference>
<dbReference type="EMBL" id="BRXW01000249">
    <property type="protein sequence ID" value="GMI16323.1"/>
    <property type="molecule type" value="Genomic_DNA"/>
</dbReference>
<dbReference type="Pfam" id="PF00933">
    <property type="entry name" value="Glyco_hydro_3"/>
    <property type="match status" value="1"/>
</dbReference>
<dbReference type="PANTHER" id="PTHR42721:SF41">
    <property type="entry name" value="GLYCOSIDE HYDROLASE FAMILY 3 C-TERMINAL DOMAIN-CONTAINING PROTEIN"/>
    <property type="match status" value="1"/>
</dbReference>